<dbReference type="EMBL" id="MGDD01000014">
    <property type="protein sequence ID" value="OGL49768.1"/>
    <property type="molecule type" value="Genomic_DNA"/>
</dbReference>
<dbReference type="Gene3D" id="3.30.70.1290">
    <property type="entry name" value="Transposase IS200-like"/>
    <property type="match status" value="1"/>
</dbReference>
<dbReference type="Pfam" id="PF01797">
    <property type="entry name" value="Y1_Tnp"/>
    <property type="match status" value="1"/>
</dbReference>
<feature type="domain" description="Transposase IS200-like" evidence="1">
    <location>
        <begin position="2"/>
        <end position="52"/>
    </location>
</feature>
<proteinExistence type="predicted"/>
<comment type="caution">
    <text evidence="2">The sequence shown here is derived from an EMBL/GenBank/DDBJ whole genome shotgun (WGS) entry which is preliminary data.</text>
</comment>
<reference evidence="2 3" key="1">
    <citation type="journal article" date="2016" name="Nat. Commun.">
        <title>Thousands of microbial genomes shed light on interconnected biogeochemical processes in an aquifer system.</title>
        <authorList>
            <person name="Anantharaman K."/>
            <person name="Brown C.T."/>
            <person name="Hug L.A."/>
            <person name="Sharon I."/>
            <person name="Castelle C.J."/>
            <person name="Probst A.J."/>
            <person name="Thomas B.C."/>
            <person name="Singh A."/>
            <person name="Wilkins M.J."/>
            <person name="Karaoz U."/>
            <person name="Brodie E.L."/>
            <person name="Williams K.H."/>
            <person name="Hubbard S.S."/>
            <person name="Banfield J.F."/>
        </authorList>
    </citation>
    <scope>NUCLEOTIDE SEQUENCE [LARGE SCALE GENOMIC DNA]</scope>
</reference>
<name>A0A1F7S936_9BACT</name>
<dbReference type="GO" id="GO:0006313">
    <property type="term" value="P:DNA transposition"/>
    <property type="evidence" value="ECO:0007669"/>
    <property type="project" value="InterPro"/>
</dbReference>
<organism evidence="2 3">
    <name type="scientific">Candidatus Schekmanbacteria bacterium RBG_13_48_7</name>
    <dbReference type="NCBI Taxonomy" id="1817878"/>
    <lineage>
        <taxon>Bacteria</taxon>
        <taxon>Candidatus Schekmaniibacteriota</taxon>
    </lineage>
</organism>
<dbReference type="Proteomes" id="UP000179266">
    <property type="component" value="Unassembled WGS sequence"/>
</dbReference>
<gene>
    <name evidence="2" type="ORF">A2161_00410</name>
</gene>
<dbReference type="InterPro" id="IPR002686">
    <property type="entry name" value="Transposase_17"/>
</dbReference>
<dbReference type="InterPro" id="IPR036515">
    <property type="entry name" value="Transposase_17_sf"/>
</dbReference>
<sequence>MAKAIQLIKGSSSKWVHDTFTNYQDFNWQKGYGAFSVSITHIKRTVAYINTQKTHHKTQTFQEEYIAFLKKHNIEYDKQHLWD</sequence>
<protein>
    <submittedName>
        <fullName evidence="2">Transposase</fullName>
    </submittedName>
</protein>
<dbReference type="GO" id="GO:0003677">
    <property type="term" value="F:DNA binding"/>
    <property type="evidence" value="ECO:0007669"/>
    <property type="project" value="InterPro"/>
</dbReference>
<evidence type="ECO:0000259" key="1">
    <source>
        <dbReference type="Pfam" id="PF01797"/>
    </source>
</evidence>
<dbReference type="GO" id="GO:0004803">
    <property type="term" value="F:transposase activity"/>
    <property type="evidence" value="ECO:0007669"/>
    <property type="project" value="InterPro"/>
</dbReference>
<evidence type="ECO:0000313" key="3">
    <source>
        <dbReference type="Proteomes" id="UP000179266"/>
    </source>
</evidence>
<dbReference type="SUPFAM" id="SSF143422">
    <property type="entry name" value="Transposase IS200-like"/>
    <property type="match status" value="1"/>
</dbReference>
<accession>A0A1F7S936</accession>
<dbReference type="AlphaFoldDB" id="A0A1F7S936"/>
<evidence type="ECO:0000313" key="2">
    <source>
        <dbReference type="EMBL" id="OGL49768.1"/>
    </source>
</evidence>